<reference evidence="2" key="2">
    <citation type="journal article" date="2012" name="PLoS ONE">
        <title>A Deeply Branching Thermophilic Bacterium with an Ancient Acetyl-CoA Pathway Dominates a Subsurface Ecosystem.</title>
        <authorList>
            <person name="Takami H."/>
            <person name="Noguchi H."/>
            <person name="Takaki Y."/>
            <person name="Uchiyama I."/>
            <person name="Toyoda A."/>
            <person name="Nishi S."/>
            <person name="Chee G.-J."/>
            <person name="Arai W."/>
            <person name="Nunoura T."/>
            <person name="Itoh T."/>
            <person name="Hattori M."/>
            <person name="Takai K."/>
        </authorList>
    </citation>
    <scope>NUCLEOTIDE SEQUENCE</scope>
</reference>
<feature type="compositionally biased region" description="Low complexity" evidence="1">
    <location>
        <begin position="150"/>
        <end position="166"/>
    </location>
</feature>
<organism evidence="2">
    <name type="scientific">uncultured Planctomycetota bacterium</name>
    <dbReference type="NCBI Taxonomy" id="120965"/>
    <lineage>
        <taxon>Bacteria</taxon>
        <taxon>Pseudomonadati</taxon>
        <taxon>Planctomycetota</taxon>
        <taxon>environmental samples</taxon>
    </lineage>
</organism>
<protein>
    <submittedName>
        <fullName evidence="2">Uncharacterized protein</fullName>
    </submittedName>
</protein>
<accession>H5S875</accession>
<gene>
    <name evidence="2" type="ORF">HGMM_F01A04C08</name>
</gene>
<evidence type="ECO:0000313" key="2">
    <source>
        <dbReference type="EMBL" id="BAL52361.1"/>
    </source>
</evidence>
<reference evidence="2" key="1">
    <citation type="journal article" date="2005" name="Environ. Microbiol.">
        <title>Genetic and functional properties of uncultivated thermophilic crenarchaeotes from a subsurface gold mine as revealed by analysis of genome fragments.</title>
        <authorList>
            <person name="Nunoura T."/>
            <person name="Hirayama H."/>
            <person name="Takami H."/>
            <person name="Oida H."/>
            <person name="Nishi S."/>
            <person name="Shimamura S."/>
            <person name="Suzuki Y."/>
            <person name="Inagaki F."/>
            <person name="Takai K."/>
            <person name="Nealson K.H."/>
            <person name="Horikoshi K."/>
        </authorList>
    </citation>
    <scope>NUCLEOTIDE SEQUENCE</scope>
</reference>
<feature type="region of interest" description="Disordered" evidence="1">
    <location>
        <begin position="148"/>
        <end position="167"/>
    </location>
</feature>
<dbReference type="EMBL" id="AP011626">
    <property type="protein sequence ID" value="BAL52361.1"/>
    <property type="molecule type" value="Genomic_DNA"/>
</dbReference>
<name>H5S875_9BACT</name>
<dbReference type="AlphaFoldDB" id="H5S875"/>
<evidence type="ECO:0000256" key="1">
    <source>
        <dbReference type="SAM" id="MobiDB-lite"/>
    </source>
</evidence>
<sequence length="236" mass="27487">MLRQARQKLEELLRQWREEEQLRVLADLQRRCEKMLAMQEAVYNDTVKLDNRIQTNPEKKPTREDEIFSGVLSRREDEIVAEADRAIALVQAEGSAVAFAEVLQQVRQDMARVSTRLYKTDPGTETQAIERDIIDMLKEMIEALKKAQDNIRQQQQQGGNQGGNPDRNQRLIDLIAELKMIRSMQERIYRRTVMYGKKYQGEAATTPDIVQELRELAQRQLKLHQITEAIVKGKNR</sequence>
<proteinExistence type="predicted"/>